<gene>
    <name evidence="1" type="ordered locus">PTH_0919</name>
</gene>
<dbReference type="Proteomes" id="UP000006556">
    <property type="component" value="Chromosome"/>
</dbReference>
<accession>A5D3S7</accession>
<protein>
    <submittedName>
        <fullName evidence="1">Uncharacterized protein</fullName>
    </submittedName>
</protein>
<evidence type="ECO:0000313" key="1">
    <source>
        <dbReference type="EMBL" id="BAF59100.1"/>
    </source>
</evidence>
<reference evidence="2" key="1">
    <citation type="journal article" date="2008" name="Genome Res.">
        <title>The genome of Pelotomaculum thermopropionicum reveals niche-associated evolution in anaerobic microbiota.</title>
        <authorList>
            <person name="Kosaka T."/>
            <person name="Kato S."/>
            <person name="Shimoyama T."/>
            <person name="Ishii S."/>
            <person name="Abe T."/>
            <person name="Watanabe K."/>
        </authorList>
    </citation>
    <scope>NUCLEOTIDE SEQUENCE [LARGE SCALE GENOMIC DNA]</scope>
    <source>
        <strain evidence="2">DSM 13744 / JCM 10971 / SI</strain>
    </source>
</reference>
<dbReference type="HOGENOM" id="CLU_1179330_0_0_9"/>
<name>A5D3S7_PELTS</name>
<dbReference type="STRING" id="370438.PTH_0919"/>
<proteinExistence type="predicted"/>
<organism evidence="1 2">
    <name type="scientific">Pelotomaculum thermopropionicum (strain DSM 13744 / JCM 10971 / SI)</name>
    <dbReference type="NCBI Taxonomy" id="370438"/>
    <lineage>
        <taxon>Bacteria</taxon>
        <taxon>Bacillati</taxon>
        <taxon>Bacillota</taxon>
        <taxon>Clostridia</taxon>
        <taxon>Eubacteriales</taxon>
        <taxon>Desulfotomaculaceae</taxon>
        <taxon>Pelotomaculum</taxon>
    </lineage>
</organism>
<dbReference type="KEGG" id="pth:PTH_0919"/>
<sequence>MDLGSGKHLPDHLPYPHAGGRAERQALGQVQRVVKLIKKHKLSIKNVARLIGENFAKMSFLTNLIQGNLAIHQDLLNKFLAETIEDNKFIKSIAVSITGGLINLSGEIRTGENSSASIRLALSLGNFEFNRTSRFLELKMHGPVAISIHGIDIQARFSSPDPETASRAGAPEGLVNILGFLNVKEDTVTLDFNKMPGFMKMLQNKLGLLVLRNLEITRLELLEEMIVIHPSLKLF</sequence>
<evidence type="ECO:0000313" key="2">
    <source>
        <dbReference type="Proteomes" id="UP000006556"/>
    </source>
</evidence>
<keyword evidence="2" id="KW-1185">Reference proteome</keyword>
<dbReference type="EMBL" id="AP009389">
    <property type="protein sequence ID" value="BAF59100.1"/>
    <property type="molecule type" value="Genomic_DNA"/>
</dbReference>
<dbReference type="AlphaFoldDB" id="A5D3S7"/>